<dbReference type="OMA" id="VIARMVM"/>
<dbReference type="GeneID" id="104597431"/>
<proteinExistence type="predicted"/>
<dbReference type="OrthoDB" id="20172at2759"/>
<feature type="region of interest" description="Disordered" evidence="2">
    <location>
        <begin position="1"/>
        <end position="67"/>
    </location>
</feature>
<dbReference type="KEGG" id="nnu:104597431"/>
<name>A0A1U7ZSJ1_NELNU</name>
<dbReference type="AlphaFoldDB" id="A0A1U7ZSJ1"/>
<feature type="compositionally biased region" description="Polar residues" evidence="2">
    <location>
        <begin position="203"/>
        <end position="215"/>
    </location>
</feature>
<keyword evidence="3" id="KW-1185">Reference proteome</keyword>
<dbReference type="PANTHER" id="PTHR31344">
    <property type="entry name" value="NUCLEAR PORE COMPLEX PROTEIN NUP205"/>
    <property type="match status" value="1"/>
</dbReference>
<protein>
    <submittedName>
        <fullName evidence="4">Uncharacterized protein LOC104597431</fullName>
    </submittedName>
</protein>
<dbReference type="PANTHER" id="PTHR31344:SF11">
    <property type="entry name" value="NUCLEOLAR PROTEIN GAR2-LIKE PROTEIN"/>
    <property type="match status" value="1"/>
</dbReference>
<dbReference type="FunCoup" id="A0A1U7ZSJ1">
    <property type="interactions" value="958"/>
</dbReference>
<accession>A0A1U7ZSJ1</accession>
<dbReference type="InterPro" id="IPR021827">
    <property type="entry name" value="Nup186/Nup192/Nup205"/>
</dbReference>
<dbReference type="Proteomes" id="UP000189703">
    <property type="component" value="Unplaced"/>
</dbReference>
<feature type="region of interest" description="Disordered" evidence="2">
    <location>
        <begin position="773"/>
        <end position="798"/>
    </location>
</feature>
<reference evidence="4" key="1">
    <citation type="submission" date="2025-08" db="UniProtKB">
        <authorList>
            <consortium name="RefSeq"/>
        </authorList>
    </citation>
    <scope>IDENTIFICATION</scope>
</reference>
<dbReference type="GO" id="GO:0005643">
    <property type="term" value="C:nuclear pore"/>
    <property type="evidence" value="ECO:0007669"/>
    <property type="project" value="InterPro"/>
</dbReference>
<evidence type="ECO:0000256" key="2">
    <source>
        <dbReference type="SAM" id="MobiDB-lite"/>
    </source>
</evidence>
<evidence type="ECO:0000313" key="4">
    <source>
        <dbReference type="RefSeq" id="XP_010257255.1"/>
    </source>
</evidence>
<dbReference type="RefSeq" id="XP_010257255.1">
    <property type="nucleotide sequence ID" value="XM_010258953.2"/>
</dbReference>
<feature type="compositionally biased region" description="Basic and acidic residues" evidence="2">
    <location>
        <begin position="99"/>
        <end position="121"/>
    </location>
</feature>
<sequence>MRETDKKKSIPNNSHRKRSNRGNRKEQKVQENERNKLNAKEAESGSLDDGPESTVLASDSNAGTESTEVYENLVIHYVDDMDRPEGTAADLKSGQMAARENKDEVEDHSSDLEKDSKQGKEDESDCETAKDSVSSQGEAQAIEDDKIERVSRVPKVLAKKDSAESSPRSSRVRTDRREASKLQNNVSNNASKRSAKSNRESSKVNSKGISENKSTGMKVPPKPSSETSEGVDDKPIEEIKEIEVLDEALNSAHSLGSDDEMVDAEENGFEEDREIFNQRMEEMEQRIEKLEQELREIAALEISLYSVVPEHGSSAHKVHTPARRLSRLYIHACKHWTQDKRATVARNTASGLVLIAKSCGNDVPRLTFWLSNTIVLREIIAQAFGNSHHLSPVAKVVESNGGVKKSEGKSLSLKWKGSSGSKQVKKLGFMQVVDDWQETTTFTTALEKIESWIFSRIVESVWWQTLTPHMQSPLDDLYTNKSFGKLLGPALGDLQQGSFSINLWKSAFQDAFQRLCPVRAGGHECGCLPVLARMVMEQCVARLDVAMFNAILRESAHEIPTDPVSDPIVDSKVLPIPAGDLSFGSGAQLKNSVGNWSRWLTDLFGMDTDDSPKDDQTSTEDDFRRGGNAEPKSFRLLNELSDLLMLPKDMLMERSIREEVCPSISLPLLKRILCNFTPDEFCPDPVPGAVLEALNAESIVERRLSNGDSNSSFPFPAAPVVYTPPSHSDVAEKVADAGWKSQLERNVSIVQRKGYTSDEELDELDSPLTSIIDKMPRTPTFANGKVGNGNGKHKETTGYGGGNARYELLREVWSI</sequence>
<keyword evidence="1" id="KW-0175">Coiled coil</keyword>
<feature type="compositionally biased region" description="Polar residues" evidence="2">
    <location>
        <begin position="55"/>
        <end position="67"/>
    </location>
</feature>
<evidence type="ECO:0000256" key="1">
    <source>
        <dbReference type="SAM" id="Coils"/>
    </source>
</evidence>
<feature type="region of interest" description="Disordered" evidence="2">
    <location>
        <begin position="607"/>
        <end position="630"/>
    </location>
</feature>
<dbReference type="InParanoid" id="A0A1U7ZSJ1"/>
<feature type="compositionally biased region" description="Basic and acidic residues" evidence="2">
    <location>
        <begin position="23"/>
        <end position="43"/>
    </location>
</feature>
<feature type="region of interest" description="Disordered" evidence="2">
    <location>
        <begin position="80"/>
        <end position="232"/>
    </location>
</feature>
<organism evidence="3 4">
    <name type="scientific">Nelumbo nucifera</name>
    <name type="common">Sacred lotus</name>
    <dbReference type="NCBI Taxonomy" id="4432"/>
    <lineage>
        <taxon>Eukaryota</taxon>
        <taxon>Viridiplantae</taxon>
        <taxon>Streptophyta</taxon>
        <taxon>Embryophyta</taxon>
        <taxon>Tracheophyta</taxon>
        <taxon>Spermatophyta</taxon>
        <taxon>Magnoliopsida</taxon>
        <taxon>Proteales</taxon>
        <taxon>Nelumbonaceae</taxon>
        <taxon>Nelumbo</taxon>
    </lineage>
</organism>
<feature type="compositionally biased region" description="Basic and acidic residues" evidence="2">
    <location>
        <begin position="610"/>
        <end position="627"/>
    </location>
</feature>
<evidence type="ECO:0000313" key="3">
    <source>
        <dbReference type="Proteomes" id="UP000189703"/>
    </source>
</evidence>
<gene>
    <name evidence="4" type="primary">LOC104597431</name>
</gene>
<dbReference type="eggNOG" id="ENOG502QQNG">
    <property type="taxonomic scope" value="Eukaryota"/>
</dbReference>
<dbReference type="STRING" id="4432.A0A1U7ZSJ1"/>
<feature type="coiled-coil region" evidence="1">
    <location>
        <begin position="266"/>
        <end position="303"/>
    </location>
</feature>